<dbReference type="CDD" id="cd20035">
    <property type="entry name" value="FH_FOXQ2-like"/>
    <property type="match status" value="1"/>
</dbReference>
<evidence type="ECO:0000259" key="5">
    <source>
        <dbReference type="PROSITE" id="PS50039"/>
    </source>
</evidence>
<dbReference type="GO" id="GO:0005634">
    <property type="term" value="C:nucleus"/>
    <property type="evidence" value="ECO:0007669"/>
    <property type="project" value="UniProtKB-SubCell"/>
</dbReference>
<evidence type="ECO:0000256" key="4">
    <source>
        <dbReference type="SAM" id="MobiDB-lite"/>
    </source>
</evidence>
<dbReference type="InterPro" id="IPR047519">
    <property type="entry name" value="FH_FOXQ2-like"/>
</dbReference>
<proteinExistence type="predicted"/>
<keyword evidence="7" id="KW-1185">Reference proteome</keyword>
<dbReference type="PANTHER" id="PTHR11829:SF142">
    <property type="entry name" value="FORK-HEAD DOMAIN-CONTAINING PROTEIN"/>
    <property type="match status" value="1"/>
</dbReference>
<dbReference type="PROSITE" id="PS00658">
    <property type="entry name" value="FORK_HEAD_2"/>
    <property type="match status" value="1"/>
</dbReference>
<sequence length="314" mass="35717">MDEDIVPRSLMEVVSACIDEDKDPENTSESYLSSDSKSLSLDKKSDEDDEDNETYGFAQMETMLARCKTDASIKPKMSYIALIALAIQSSPRGKMLLAEIYQWVHDNVAYFRIREKSWRNSIRHNLSLNECFLKAGRSDNGKGNYWIIHHACADSFRNGDFRRRRARRLVRKCDHGDFDQFSELLIAHGYCSPEQTSVDAYVPMTTTQATGHVLANMFGVEAILTQHEMKASGYDANSEIRGIANRNHNGVQDLPEQICSTDAITVTDSNNFVRGSQERIDSYTLTDDPFCQYQDLTSEISIPDQTIRLQYDFI</sequence>
<evidence type="ECO:0000256" key="3">
    <source>
        <dbReference type="PROSITE-ProRule" id="PRU00089"/>
    </source>
</evidence>
<feature type="DNA-binding region" description="Fork-head" evidence="3">
    <location>
        <begin position="74"/>
        <end position="166"/>
    </location>
</feature>
<dbReference type="GO" id="GO:0009653">
    <property type="term" value="P:anatomical structure morphogenesis"/>
    <property type="evidence" value="ECO:0007669"/>
    <property type="project" value="TreeGrafter"/>
</dbReference>
<comment type="subcellular location">
    <subcellularLocation>
        <location evidence="3">Nucleus</location>
    </subcellularLocation>
</comment>
<keyword evidence="1 3" id="KW-0238">DNA-binding</keyword>
<dbReference type="SMART" id="SM00339">
    <property type="entry name" value="FH"/>
    <property type="match status" value="1"/>
</dbReference>
<dbReference type="AlphaFoldDB" id="A0AAD9N5S2"/>
<protein>
    <recommendedName>
        <fullName evidence="5">Fork-head domain-containing protein</fullName>
    </recommendedName>
</protein>
<feature type="compositionally biased region" description="Low complexity" evidence="4">
    <location>
        <begin position="28"/>
        <end position="39"/>
    </location>
</feature>
<evidence type="ECO:0000313" key="6">
    <source>
        <dbReference type="EMBL" id="KAK2156041.1"/>
    </source>
</evidence>
<evidence type="ECO:0000313" key="7">
    <source>
        <dbReference type="Proteomes" id="UP001208570"/>
    </source>
</evidence>
<dbReference type="Proteomes" id="UP001208570">
    <property type="component" value="Unassembled WGS sequence"/>
</dbReference>
<dbReference type="PROSITE" id="PS50039">
    <property type="entry name" value="FORK_HEAD_3"/>
    <property type="match status" value="1"/>
</dbReference>
<dbReference type="PANTHER" id="PTHR11829">
    <property type="entry name" value="FORKHEAD BOX PROTEIN"/>
    <property type="match status" value="1"/>
</dbReference>
<dbReference type="SUPFAM" id="SSF46785">
    <property type="entry name" value="Winged helix' DNA-binding domain"/>
    <property type="match status" value="1"/>
</dbReference>
<evidence type="ECO:0000256" key="1">
    <source>
        <dbReference type="ARBA" id="ARBA00023125"/>
    </source>
</evidence>
<reference evidence="6" key="1">
    <citation type="journal article" date="2023" name="Mol. Biol. Evol.">
        <title>Third-Generation Sequencing Reveals the Adaptive Role of the Epigenome in Three Deep-Sea Polychaetes.</title>
        <authorList>
            <person name="Perez M."/>
            <person name="Aroh O."/>
            <person name="Sun Y."/>
            <person name="Lan Y."/>
            <person name="Juniper S.K."/>
            <person name="Young C.R."/>
            <person name="Angers B."/>
            <person name="Qian P.Y."/>
        </authorList>
    </citation>
    <scope>NUCLEOTIDE SEQUENCE</scope>
    <source>
        <strain evidence="6">P08H-3</strain>
    </source>
</reference>
<evidence type="ECO:0000256" key="2">
    <source>
        <dbReference type="ARBA" id="ARBA00023242"/>
    </source>
</evidence>
<feature type="domain" description="Fork-head" evidence="5">
    <location>
        <begin position="74"/>
        <end position="166"/>
    </location>
</feature>
<dbReference type="InterPro" id="IPR001766">
    <property type="entry name" value="Fork_head_dom"/>
</dbReference>
<feature type="region of interest" description="Disordered" evidence="4">
    <location>
        <begin position="17"/>
        <end position="52"/>
    </location>
</feature>
<keyword evidence="2 3" id="KW-0539">Nucleus</keyword>
<dbReference type="GO" id="GO:0000981">
    <property type="term" value="F:DNA-binding transcription factor activity, RNA polymerase II-specific"/>
    <property type="evidence" value="ECO:0007669"/>
    <property type="project" value="TreeGrafter"/>
</dbReference>
<dbReference type="GO" id="GO:0000978">
    <property type="term" value="F:RNA polymerase II cis-regulatory region sequence-specific DNA binding"/>
    <property type="evidence" value="ECO:0007669"/>
    <property type="project" value="TreeGrafter"/>
</dbReference>
<dbReference type="InterPro" id="IPR036388">
    <property type="entry name" value="WH-like_DNA-bd_sf"/>
</dbReference>
<name>A0AAD9N5S2_9ANNE</name>
<accession>A0AAD9N5S2</accession>
<dbReference type="InterPro" id="IPR036390">
    <property type="entry name" value="WH_DNA-bd_sf"/>
</dbReference>
<dbReference type="InterPro" id="IPR050211">
    <property type="entry name" value="FOX_domain-containing"/>
</dbReference>
<organism evidence="6 7">
    <name type="scientific">Paralvinella palmiformis</name>
    <dbReference type="NCBI Taxonomy" id="53620"/>
    <lineage>
        <taxon>Eukaryota</taxon>
        <taxon>Metazoa</taxon>
        <taxon>Spiralia</taxon>
        <taxon>Lophotrochozoa</taxon>
        <taxon>Annelida</taxon>
        <taxon>Polychaeta</taxon>
        <taxon>Sedentaria</taxon>
        <taxon>Canalipalpata</taxon>
        <taxon>Terebellida</taxon>
        <taxon>Terebelliformia</taxon>
        <taxon>Alvinellidae</taxon>
        <taxon>Paralvinella</taxon>
    </lineage>
</organism>
<dbReference type="InterPro" id="IPR030456">
    <property type="entry name" value="TF_fork_head_CS_2"/>
</dbReference>
<dbReference type="EMBL" id="JAODUP010000223">
    <property type="protein sequence ID" value="KAK2156041.1"/>
    <property type="molecule type" value="Genomic_DNA"/>
</dbReference>
<dbReference type="Gene3D" id="1.10.10.10">
    <property type="entry name" value="Winged helix-like DNA-binding domain superfamily/Winged helix DNA-binding domain"/>
    <property type="match status" value="1"/>
</dbReference>
<dbReference type="GO" id="GO:0030154">
    <property type="term" value="P:cell differentiation"/>
    <property type="evidence" value="ECO:0007669"/>
    <property type="project" value="TreeGrafter"/>
</dbReference>
<dbReference type="Pfam" id="PF00250">
    <property type="entry name" value="Forkhead"/>
    <property type="match status" value="1"/>
</dbReference>
<comment type="caution">
    <text evidence="6">The sequence shown here is derived from an EMBL/GenBank/DDBJ whole genome shotgun (WGS) entry which is preliminary data.</text>
</comment>
<dbReference type="PRINTS" id="PR00053">
    <property type="entry name" value="FORKHEAD"/>
</dbReference>
<gene>
    <name evidence="6" type="ORF">LSH36_223g02050</name>
</gene>